<proteinExistence type="predicted"/>
<protein>
    <submittedName>
        <fullName evidence="1">Uncharacterized protein</fullName>
    </submittedName>
</protein>
<accession>A0AAN0RQL0</accession>
<evidence type="ECO:0000313" key="1">
    <source>
        <dbReference type="EMBL" id="AIO32012.1"/>
    </source>
</evidence>
<dbReference type="Proteomes" id="UP000029413">
    <property type="component" value="Chromosome 1"/>
</dbReference>
<dbReference type="EMBL" id="CP007783">
    <property type="protein sequence ID" value="AIO32012.1"/>
    <property type="molecule type" value="Genomic_DNA"/>
</dbReference>
<dbReference type="AlphaFoldDB" id="A0AAN0RQL0"/>
<name>A0AAN0RQL0_9BURK</name>
<evidence type="ECO:0000313" key="2">
    <source>
        <dbReference type="Proteomes" id="UP000029413"/>
    </source>
</evidence>
<organism evidence="1 2">
    <name type="scientific">Burkholderia cenocepacia</name>
    <dbReference type="NCBI Taxonomy" id="95486"/>
    <lineage>
        <taxon>Bacteria</taxon>
        <taxon>Pseudomonadati</taxon>
        <taxon>Pseudomonadota</taxon>
        <taxon>Betaproteobacteria</taxon>
        <taxon>Burkholderiales</taxon>
        <taxon>Burkholderiaceae</taxon>
        <taxon>Burkholderia</taxon>
        <taxon>Burkholderia cepacia complex</taxon>
    </lineage>
</organism>
<sequence length="51" mass="5502">MTQIIAICKEHGIPIVASFFTPGDDDPELAVTTALLGNGFRSTEELQQRVA</sequence>
<gene>
    <name evidence="1" type="ORF">DM39_1491</name>
</gene>
<reference evidence="1 2" key="1">
    <citation type="submission" date="2014-05" db="EMBL/GenBank/DDBJ databases">
        <authorList>
            <person name="Bishop-Lilly K.A."/>
            <person name="Broomall S.M."/>
            <person name="Chain P.S."/>
            <person name="Chertkov O."/>
            <person name="Coyne S.R."/>
            <person name="Daligault H.E."/>
            <person name="Davenport K.W."/>
            <person name="Erkkila T."/>
            <person name="Frey K.G."/>
            <person name="Gibbons H.S."/>
            <person name="Gu W."/>
            <person name="Jaissle J."/>
            <person name="Johnson S.L."/>
            <person name="Koroleva G.I."/>
            <person name="Ladner J.T."/>
            <person name="Lo C.-C."/>
            <person name="Minogue T.D."/>
            <person name="Munk C."/>
            <person name="Palacios G.F."/>
            <person name="Redden C.L."/>
            <person name="Rosenzweig C.N."/>
            <person name="Scholz M.B."/>
            <person name="Teshima H."/>
            <person name="Xu Y."/>
        </authorList>
    </citation>
    <scope>NUCLEOTIDE SEQUENCE [LARGE SCALE GENOMIC DNA]</scope>
    <source>
        <strain evidence="1 2">DDS 22E-1</strain>
    </source>
</reference>
<keyword evidence="2" id="KW-1185">Reference proteome</keyword>
<dbReference type="KEGG" id="bcen:DM39_1491"/>